<proteinExistence type="predicted"/>
<comment type="caution">
    <text evidence="1">The sequence shown here is derived from an EMBL/GenBank/DDBJ whole genome shotgun (WGS) entry which is preliminary data.</text>
</comment>
<sequence>MLSKQYLLKHAISSDQVCLKGKLTEPRSYGVYALPLDTDGTRRFRFGNHPVRQQELTHEFGECTLFKLFLERKDAESLAKWLNTEIQ</sequence>
<evidence type="ECO:0000313" key="2">
    <source>
        <dbReference type="Proteomes" id="UP001168524"/>
    </source>
</evidence>
<name>A0ABT7WL70_9GAMM</name>
<accession>A0ABT7WL70</accession>
<dbReference type="EMBL" id="JAUDZE010000001">
    <property type="protein sequence ID" value="MDN0013425.1"/>
    <property type="molecule type" value="Genomic_DNA"/>
</dbReference>
<reference evidence="1" key="1">
    <citation type="submission" date="2023-06" db="EMBL/GenBank/DDBJ databases">
        <title>Two novel species of Acinetobacter isolated from motorbike repairing workshop in Vietnam.</title>
        <authorList>
            <person name="Le N.T.T."/>
        </authorList>
    </citation>
    <scope>NUCLEOTIDE SEQUENCE</scope>
    <source>
        <strain evidence="1">VNH17</strain>
    </source>
</reference>
<gene>
    <name evidence="1" type="ORF">QTA56_04100</name>
</gene>
<evidence type="ECO:0000313" key="1">
    <source>
        <dbReference type="EMBL" id="MDN0013425.1"/>
    </source>
</evidence>
<protein>
    <recommendedName>
        <fullName evidence="3">Integrin</fullName>
    </recommendedName>
</protein>
<evidence type="ECO:0008006" key="3">
    <source>
        <dbReference type="Google" id="ProtNLM"/>
    </source>
</evidence>
<dbReference type="RefSeq" id="WP_267979660.1">
    <property type="nucleotide sequence ID" value="NZ_JAPQKF010000001.1"/>
</dbReference>
<organism evidence="1 2">
    <name type="scientific">Acinetobacter thutiue</name>
    <dbReference type="NCBI Taxonomy" id="2998078"/>
    <lineage>
        <taxon>Bacteria</taxon>
        <taxon>Pseudomonadati</taxon>
        <taxon>Pseudomonadota</taxon>
        <taxon>Gammaproteobacteria</taxon>
        <taxon>Moraxellales</taxon>
        <taxon>Moraxellaceae</taxon>
        <taxon>Acinetobacter</taxon>
    </lineage>
</organism>
<dbReference type="Proteomes" id="UP001168524">
    <property type="component" value="Unassembled WGS sequence"/>
</dbReference>
<keyword evidence="2" id="KW-1185">Reference proteome</keyword>